<dbReference type="GO" id="GO:0005547">
    <property type="term" value="F:phosphatidylinositol-3,4,5-trisphosphate binding"/>
    <property type="evidence" value="ECO:0007669"/>
    <property type="project" value="TreeGrafter"/>
</dbReference>
<dbReference type="PROSITE" id="PS50238">
    <property type="entry name" value="RHOGAP"/>
    <property type="match status" value="1"/>
</dbReference>
<accession>H2TAG7</accession>
<dbReference type="PRINTS" id="PR00405">
    <property type="entry name" value="REVINTRACTNG"/>
</dbReference>
<keyword evidence="2" id="KW-0479">Metal-binding</keyword>
<dbReference type="Proteomes" id="UP000005226">
    <property type="component" value="Chromosome 11"/>
</dbReference>
<dbReference type="GO" id="GO:0007165">
    <property type="term" value="P:signal transduction"/>
    <property type="evidence" value="ECO:0007669"/>
    <property type="project" value="InterPro"/>
</dbReference>
<feature type="domain" description="Rho-GAP" evidence="6">
    <location>
        <begin position="557"/>
        <end position="735"/>
    </location>
</feature>
<dbReference type="InterPro" id="IPR038508">
    <property type="entry name" value="ArfGAP_dom_sf"/>
</dbReference>
<dbReference type="InterPro" id="IPR037278">
    <property type="entry name" value="ARFGAP/RecO"/>
</dbReference>
<dbReference type="InterPro" id="IPR052227">
    <property type="entry name" value="Arf-Rho-GAP_ANK-PH_domain"/>
</dbReference>
<dbReference type="InterPro" id="IPR000198">
    <property type="entry name" value="RhoGAP_dom"/>
</dbReference>
<protein>
    <submittedName>
        <fullName evidence="7">ArfGAP with RhoGAP domain, ankyrin repeat and PH domain 1</fullName>
    </submittedName>
</protein>
<dbReference type="InterPro" id="IPR001164">
    <property type="entry name" value="ArfGAP_dom"/>
</dbReference>
<dbReference type="InterPro" id="IPR000159">
    <property type="entry name" value="RA_dom"/>
</dbReference>
<dbReference type="InterPro" id="IPR008936">
    <property type="entry name" value="Rho_GTPase_activation_prot"/>
</dbReference>
<dbReference type="PROSITE" id="PS50003">
    <property type="entry name" value="PH_DOMAIN"/>
    <property type="match status" value="4"/>
</dbReference>
<evidence type="ECO:0000313" key="8">
    <source>
        <dbReference type="Proteomes" id="UP000005226"/>
    </source>
</evidence>
<evidence type="ECO:0000256" key="2">
    <source>
        <dbReference type="PROSITE-ProRule" id="PRU00288"/>
    </source>
</evidence>
<proteinExistence type="predicted"/>
<feature type="domain" description="PH" evidence="3">
    <location>
        <begin position="107"/>
        <end position="196"/>
    </location>
</feature>
<dbReference type="SMART" id="SM00105">
    <property type="entry name" value="ArfGap"/>
    <property type="match status" value="1"/>
</dbReference>
<dbReference type="Gene3D" id="1.10.555.10">
    <property type="entry name" value="Rho GTPase activation protein"/>
    <property type="match status" value="1"/>
</dbReference>
<feature type="domain" description="PH" evidence="3">
    <location>
        <begin position="349"/>
        <end position="454"/>
    </location>
</feature>
<reference evidence="7" key="3">
    <citation type="submission" date="2025-09" db="UniProtKB">
        <authorList>
            <consortium name="Ensembl"/>
        </authorList>
    </citation>
    <scope>IDENTIFICATION</scope>
</reference>
<dbReference type="GeneTree" id="ENSGT00940000157424"/>
<dbReference type="PANTHER" id="PTHR45899:SF3">
    <property type="entry name" value="ARF-GAP WITH RHO-GAP DOMAIN, ANK REPEAT AND PH DOMAIN-CONTAINING PROTEIN 1"/>
    <property type="match status" value="1"/>
</dbReference>
<dbReference type="Gene3D" id="1.10.220.150">
    <property type="entry name" value="Arf GTPase activating protein"/>
    <property type="match status" value="1"/>
</dbReference>
<dbReference type="PANTHER" id="PTHR45899">
    <property type="entry name" value="RHO GTPASE ACTIVATING PROTEIN AT 15B, ISOFORM C"/>
    <property type="match status" value="1"/>
</dbReference>
<feature type="domain" description="Arf-GAP" evidence="4">
    <location>
        <begin position="202"/>
        <end position="272"/>
    </location>
</feature>
<evidence type="ECO:0000313" key="7">
    <source>
        <dbReference type="Ensembl" id="ENSTRUP00000021657.3"/>
    </source>
</evidence>
<dbReference type="Pfam" id="PF00169">
    <property type="entry name" value="PH"/>
    <property type="match status" value="2"/>
</dbReference>
<organism evidence="7 8">
    <name type="scientific">Takifugu rubripes</name>
    <name type="common">Japanese pufferfish</name>
    <name type="synonym">Fugu rubripes</name>
    <dbReference type="NCBI Taxonomy" id="31033"/>
    <lineage>
        <taxon>Eukaryota</taxon>
        <taxon>Metazoa</taxon>
        <taxon>Chordata</taxon>
        <taxon>Craniata</taxon>
        <taxon>Vertebrata</taxon>
        <taxon>Euteleostomi</taxon>
        <taxon>Actinopterygii</taxon>
        <taxon>Neopterygii</taxon>
        <taxon>Teleostei</taxon>
        <taxon>Neoteleostei</taxon>
        <taxon>Acanthomorphata</taxon>
        <taxon>Eupercaria</taxon>
        <taxon>Tetraodontiformes</taxon>
        <taxon>Tetradontoidea</taxon>
        <taxon>Tetraodontidae</taxon>
        <taxon>Takifugu</taxon>
    </lineage>
</organism>
<dbReference type="AlphaFoldDB" id="H2TAG7"/>
<dbReference type="GO" id="GO:0005737">
    <property type="term" value="C:cytoplasm"/>
    <property type="evidence" value="ECO:0007669"/>
    <property type="project" value="TreeGrafter"/>
</dbReference>
<feature type="domain" description="Ras-associating" evidence="5">
    <location>
        <begin position="761"/>
        <end position="848"/>
    </location>
</feature>
<dbReference type="GO" id="GO:0005096">
    <property type="term" value="F:GTPase activator activity"/>
    <property type="evidence" value="ECO:0007669"/>
    <property type="project" value="UniProtKB-KW"/>
</dbReference>
<dbReference type="Pfam" id="PF01412">
    <property type="entry name" value="ArfGap"/>
    <property type="match status" value="1"/>
</dbReference>
<dbReference type="SMART" id="SM00324">
    <property type="entry name" value="RhoGAP"/>
    <property type="match status" value="1"/>
</dbReference>
<dbReference type="SMART" id="SM00233">
    <property type="entry name" value="PH"/>
    <property type="match status" value="5"/>
</dbReference>
<name>H2TAG7_TAKRU</name>
<dbReference type="PROSITE" id="PS50115">
    <property type="entry name" value="ARFGAP"/>
    <property type="match status" value="1"/>
</dbReference>
<keyword evidence="2" id="KW-0862">Zinc</keyword>
<dbReference type="FunFam" id="2.30.29.30:FF:000170">
    <property type="entry name" value="Arf-GAP with Rho-GAP domain, ANK repeat and PH domain-containing protein 1"/>
    <property type="match status" value="1"/>
</dbReference>
<dbReference type="GO" id="GO:0008360">
    <property type="term" value="P:regulation of cell shape"/>
    <property type="evidence" value="ECO:0007669"/>
    <property type="project" value="TreeGrafter"/>
</dbReference>
<dbReference type="Pfam" id="PF00788">
    <property type="entry name" value="RA"/>
    <property type="match status" value="1"/>
</dbReference>
<evidence type="ECO:0000259" key="5">
    <source>
        <dbReference type="PROSITE" id="PS50200"/>
    </source>
</evidence>
<dbReference type="InterPro" id="IPR001849">
    <property type="entry name" value="PH_domain"/>
</dbReference>
<keyword evidence="2" id="KW-0863">Zinc-finger</keyword>
<dbReference type="SUPFAM" id="SSF48350">
    <property type="entry name" value="GTPase activation domain, GAP"/>
    <property type="match status" value="1"/>
</dbReference>
<dbReference type="Gene3D" id="2.30.29.30">
    <property type="entry name" value="Pleckstrin-homology domain (PH domain)/Phosphotyrosine-binding domain (PTB)"/>
    <property type="match status" value="4"/>
</dbReference>
<dbReference type="PROSITE" id="PS50200">
    <property type="entry name" value="RA"/>
    <property type="match status" value="1"/>
</dbReference>
<dbReference type="SUPFAM" id="SSF50729">
    <property type="entry name" value="PH domain-like"/>
    <property type="match status" value="5"/>
</dbReference>
<dbReference type="GO" id="GO:0008270">
    <property type="term" value="F:zinc ion binding"/>
    <property type="evidence" value="ECO:0007669"/>
    <property type="project" value="UniProtKB-KW"/>
</dbReference>
<evidence type="ECO:0000259" key="6">
    <source>
        <dbReference type="PROSITE" id="PS50238"/>
    </source>
</evidence>
<evidence type="ECO:0000259" key="3">
    <source>
        <dbReference type="PROSITE" id="PS50003"/>
    </source>
</evidence>
<dbReference type="STRING" id="31033.ENSTRUP00000021656"/>
<dbReference type="Pfam" id="PF00620">
    <property type="entry name" value="RhoGAP"/>
    <property type="match status" value="1"/>
</dbReference>
<dbReference type="Ensembl" id="ENSTRUT00000021745.3">
    <property type="protein sequence ID" value="ENSTRUP00000021657.3"/>
    <property type="gene ID" value="ENSTRUG00000008634.3"/>
</dbReference>
<reference evidence="7 8" key="1">
    <citation type="journal article" date="2011" name="Genome Biol. Evol.">
        <title>Integration of the genetic map and genome assembly of fugu facilitates insights into distinct features of genome evolution in teleosts and mammals.</title>
        <authorList>
            <person name="Kai W."/>
            <person name="Kikuchi K."/>
            <person name="Tohari S."/>
            <person name="Chew A.K."/>
            <person name="Tay A."/>
            <person name="Fujiwara A."/>
            <person name="Hosoya S."/>
            <person name="Suetake H."/>
            <person name="Naruse K."/>
            <person name="Brenner S."/>
            <person name="Suzuki Y."/>
            <person name="Venkatesh B."/>
        </authorList>
    </citation>
    <scope>NUCLEOTIDE SEQUENCE [LARGE SCALE GENOMIC DNA]</scope>
</reference>
<keyword evidence="1" id="KW-0343">GTPase activation</keyword>
<dbReference type="InterPro" id="IPR011993">
    <property type="entry name" value="PH-like_dom_sf"/>
</dbReference>
<evidence type="ECO:0000256" key="1">
    <source>
        <dbReference type="ARBA" id="ARBA00022468"/>
    </source>
</evidence>
<keyword evidence="8" id="KW-1185">Reference proteome</keyword>
<gene>
    <name evidence="7" type="primary">pde2a</name>
</gene>
<evidence type="ECO:0000259" key="4">
    <source>
        <dbReference type="PROSITE" id="PS50115"/>
    </source>
</evidence>
<feature type="domain" description="PH" evidence="3">
    <location>
        <begin position="861"/>
        <end position="966"/>
    </location>
</feature>
<sequence>MRSSAFYFYCSLFSYRVLIYQKRWVKLDPFYLRYFDNEKEVYSKGFISTAFITNVSSVGELKFEVATNNRTFTFRAESDVERGEWVVALEDCIGEKQQLNAIGASVVPHFEGFLEHRGLRSKIYTVVLSDKVFLFKNMEDYRIGVGITSIEMNVANVKKTDRRSFEVITPYRLFSFIAESEQLCKQWVDAMQNAVHEALSNCEVAEQIWAEPSNSFCADCGTAKPEWAAINLCVVICNQCAGEHRGLGPSISKVRSLKMDRKIWTEELLQALCINVQCSDLQETLSLIFCGADVNCSTGVADWSSPMSLAAAHSQPLQAELLRHNLNTEFPRSEVAMSTSTVHYSAPPSVSLNGFLFKTGSMTRVIADRKGREEFSRRWCTLNDGVFSYYESDRNSTPNGALKASEIACLAVDTPKKHGYNHTFEVYSDRLYLFGTDDPESHKEWVNSIAKSLLPAAAEPLLRLNFERIGRLRYKGLNLQTSKVGWFALVGSTLHAYLSDSPQGEEIQLRKLNELSTQQDVLVLVEKGRTLYIEGEKKLAFASWCAAIQAAAGSGGDSLSQQQLIDTDIPVIVNSCISYITQFGMTSEGIYRKSGVTSRVTALLEQFRTDARSQCLREGVNLVDDVSSTLKRFFRELEDGLFTSVDARSWLTARDESQKVSKYKVLLDRLPRVNKATLQALINHLYCVQCFSQCNQMNIENLAMVFGPTLFKSDGQDSNARHAIVDLIHHYKDIFEVDEGQLKKQLEEITLINHLRTEPGGDFICTVYLEEKSDMAAQTVRISGTMTAAELTCQVLDLRNIHFDKNDYWSCWVVNEKEEIERPVHYQERVLLLSCETDAYLLIKKHLHMEAMTSYLATKVLVSKTGTMKYREERNLIISTGFHSRYFILDSRFLKMFKDVRKDRAEQEWEVKTLKIHLGMKKKLRPPTRWGMTVVCEKTERQQWYLCCESQSDLTEWYATFLSIQHDGDLWPKDGIQNKQMSRALPDKRLGSVSLIPLRGSENQMRNSVAAFSQDPSKRRRNVDFM</sequence>
<dbReference type="SUPFAM" id="SSF57863">
    <property type="entry name" value="ArfGap/RecO-like zinc finger"/>
    <property type="match status" value="1"/>
</dbReference>
<feature type="domain" description="PH" evidence="3">
    <location>
        <begin position="1"/>
        <end position="94"/>
    </location>
</feature>
<reference evidence="7" key="2">
    <citation type="submission" date="2025-08" db="UniProtKB">
        <authorList>
            <consortium name="Ensembl"/>
        </authorList>
    </citation>
    <scope>IDENTIFICATION</scope>
</reference>